<reference evidence="4" key="1">
    <citation type="submission" date="2015-09" db="EMBL/GenBank/DDBJ databases">
        <authorList>
            <consortium name="Pathogen Informatics"/>
        </authorList>
    </citation>
    <scope>NUCLEOTIDE SEQUENCE [LARGE SCALE GENOMIC DNA]</scope>
    <source>
        <strain evidence="4">Lake Konstanz</strain>
    </source>
</reference>
<dbReference type="AlphaFoldDB" id="A0A0S4JD73"/>
<feature type="non-terminal residue" evidence="3">
    <location>
        <position position="1"/>
    </location>
</feature>
<organism evidence="3 4">
    <name type="scientific">Bodo saltans</name>
    <name type="common">Flagellated protozoan</name>
    <dbReference type="NCBI Taxonomy" id="75058"/>
    <lineage>
        <taxon>Eukaryota</taxon>
        <taxon>Discoba</taxon>
        <taxon>Euglenozoa</taxon>
        <taxon>Kinetoplastea</taxon>
        <taxon>Metakinetoplastina</taxon>
        <taxon>Eubodonida</taxon>
        <taxon>Bodonidae</taxon>
        <taxon>Bodo</taxon>
    </lineage>
</organism>
<dbReference type="Proteomes" id="UP000051952">
    <property type="component" value="Unassembled WGS sequence"/>
</dbReference>
<feature type="non-terminal residue" evidence="3">
    <location>
        <position position="817"/>
    </location>
</feature>
<dbReference type="VEuPathDB" id="TriTrypDB:BSAL_20920"/>
<evidence type="ECO:0000313" key="4">
    <source>
        <dbReference type="Proteomes" id="UP000051952"/>
    </source>
</evidence>
<feature type="transmembrane region" description="Helical" evidence="2">
    <location>
        <begin position="662"/>
        <end position="682"/>
    </location>
</feature>
<accession>A0A0S4JD73</accession>
<sequence length="817" mass="85437">TLAIPGGGGGSNPCYYLCITSNGQYLYVTTQNNTAASTSYTIVQISTTSGAAVPIAGGPSGATNGPGFAARFNYFRGIALNSDESALIIADYWNNLIRRMDLSTKQVSTIAGVTTAGSADGPGSTATFNGPEGAVWYCNASSAQCGFLVGEYGNIDLRFISMERYTATLSPSIMARSETESCNSSATTLMTSSRTLSVSVSMNTASPTMATSPSVSTLIPSLTVTTSASSSSTLSTTRSPSTTSSRSVHTMSSTKSWSFRHTNSSVSSSLSASTTTTITAATSSFVQTSTTTLSSTQSRSTSTTKSNMRFTATTSVSYSLSATGALSTFSHTCTRHTDSPTSTVFCALIYGPSELTTFTSNLSASVAVALAMQSAGDETTLEIETPIVAFPLSRGAVLLNPALALNLSLTLANSSTSSIIIINSGDQNDEGDDAWVLDSVVLDVLPTTDSSSFPLLTTTVPFTTVRSTHLVAVNDHRQQFVACVLQPPNVSTSVSAARWLPASLSALQSVTLSFRLVLRCPSDSAITRSIAIQVLSPAEDLPLAEQVKTASSVAQYTSLFAVPAAGGAVGRLSSVRTLVACNGDSVVTGILPLSIAAAGCGEEYDDDDDNTVLASARGAVLGNLVLWIASCLLMALMVLGYSGLAHVSRLHAMEALGLPSPLMSLVVVTVPSTVTGSFYLLHSLSSLSLCGVDVLMAIIGVSMCVFPTLVLSVLSYVVPQRLVLVRHGKHGAITTTMRGLRVASRARAWKELIFARRVQWVERVASSPQHTQNHHGADGGTKVSVSNQRQQEQQRYHADCWSSCLPDAMPRCLRGAT</sequence>
<feature type="region of interest" description="Disordered" evidence="1">
    <location>
        <begin position="229"/>
        <end position="250"/>
    </location>
</feature>
<keyword evidence="2" id="KW-1133">Transmembrane helix</keyword>
<feature type="compositionally biased region" description="Low complexity" evidence="1">
    <location>
        <begin position="229"/>
        <end position="248"/>
    </location>
</feature>
<dbReference type="InterPro" id="IPR011042">
    <property type="entry name" value="6-blade_b-propeller_TolB-like"/>
</dbReference>
<evidence type="ECO:0000313" key="3">
    <source>
        <dbReference type="EMBL" id="CUG89412.1"/>
    </source>
</evidence>
<dbReference type="PANTHER" id="PTHR46388:SF2">
    <property type="entry name" value="NHL REPEAT-CONTAINING PROTEIN 2"/>
    <property type="match status" value="1"/>
</dbReference>
<evidence type="ECO:0000256" key="1">
    <source>
        <dbReference type="SAM" id="MobiDB-lite"/>
    </source>
</evidence>
<evidence type="ECO:0000256" key="2">
    <source>
        <dbReference type="SAM" id="Phobius"/>
    </source>
</evidence>
<feature type="transmembrane region" description="Helical" evidence="2">
    <location>
        <begin position="694"/>
        <end position="718"/>
    </location>
</feature>
<keyword evidence="2" id="KW-0812">Transmembrane</keyword>
<dbReference type="SUPFAM" id="SSF63829">
    <property type="entry name" value="Calcium-dependent phosphotriesterase"/>
    <property type="match status" value="1"/>
</dbReference>
<dbReference type="OrthoDB" id="273823at2759"/>
<proteinExistence type="predicted"/>
<keyword evidence="4" id="KW-1185">Reference proteome</keyword>
<protein>
    <submittedName>
        <fullName evidence="3">Fibronectin type III domain-containing protein, putative</fullName>
    </submittedName>
</protein>
<feature type="region of interest" description="Disordered" evidence="1">
    <location>
        <begin position="767"/>
        <end position="788"/>
    </location>
</feature>
<dbReference type="Gene3D" id="2.120.10.30">
    <property type="entry name" value="TolB, C-terminal domain"/>
    <property type="match status" value="1"/>
</dbReference>
<dbReference type="PANTHER" id="PTHR46388">
    <property type="entry name" value="NHL REPEAT-CONTAINING PROTEIN 2"/>
    <property type="match status" value="1"/>
</dbReference>
<keyword evidence="2" id="KW-0472">Membrane</keyword>
<name>A0A0S4JD73_BODSA</name>
<gene>
    <name evidence="3" type="ORF">BSAL_20920</name>
</gene>
<feature type="transmembrane region" description="Helical" evidence="2">
    <location>
        <begin position="620"/>
        <end position="641"/>
    </location>
</feature>
<dbReference type="EMBL" id="CYKH01001735">
    <property type="protein sequence ID" value="CUG89412.1"/>
    <property type="molecule type" value="Genomic_DNA"/>
</dbReference>